<feature type="region of interest" description="Disordered" evidence="16">
    <location>
        <begin position="2098"/>
        <end position="2117"/>
    </location>
</feature>
<proteinExistence type="predicted"/>
<dbReference type="Pfam" id="PF08399">
    <property type="entry name" value="VWA_N"/>
    <property type="match status" value="2"/>
</dbReference>
<keyword evidence="14" id="KW-0325">Glycoprotein</keyword>
<evidence type="ECO:0000256" key="7">
    <source>
        <dbReference type="ARBA" id="ARBA00022729"/>
    </source>
</evidence>
<evidence type="ECO:0000259" key="17">
    <source>
        <dbReference type="PROSITE" id="PS50234"/>
    </source>
</evidence>
<keyword evidence="5" id="KW-0812">Transmembrane</keyword>
<dbReference type="GO" id="GO:0005891">
    <property type="term" value="C:voltage-gated calcium channel complex"/>
    <property type="evidence" value="ECO:0007669"/>
    <property type="project" value="TreeGrafter"/>
</dbReference>
<dbReference type="SMART" id="SM00327">
    <property type="entry name" value="VWA"/>
    <property type="match status" value="2"/>
</dbReference>
<dbReference type="InterPro" id="IPR051173">
    <property type="entry name" value="Ca_channel_alpha-2/delta"/>
</dbReference>
<evidence type="ECO:0000256" key="8">
    <source>
        <dbReference type="ARBA" id="ARBA00022837"/>
    </source>
</evidence>
<evidence type="ECO:0000313" key="19">
    <source>
        <dbReference type="Proteomes" id="UP000600918"/>
    </source>
</evidence>
<keyword evidence="15" id="KW-0407">Ion channel</keyword>
<evidence type="ECO:0000256" key="9">
    <source>
        <dbReference type="ARBA" id="ARBA00022882"/>
    </source>
</evidence>
<evidence type="ECO:0000256" key="11">
    <source>
        <dbReference type="ARBA" id="ARBA00023065"/>
    </source>
</evidence>
<dbReference type="Pfam" id="PF13519">
    <property type="entry name" value="VWA_2"/>
    <property type="match status" value="2"/>
</dbReference>
<keyword evidence="12" id="KW-0472">Membrane</keyword>
<dbReference type="SUPFAM" id="SSF53300">
    <property type="entry name" value="vWA-like"/>
    <property type="match status" value="2"/>
</dbReference>
<dbReference type="PANTHER" id="PTHR10166">
    <property type="entry name" value="VOLTAGE-DEPENDENT CALCIUM CHANNEL SUBUNIT ALPHA-2/DELTA-RELATED"/>
    <property type="match status" value="1"/>
</dbReference>
<keyword evidence="3" id="KW-0109">Calcium transport</keyword>
<dbReference type="InterPro" id="IPR002035">
    <property type="entry name" value="VWF_A"/>
</dbReference>
<reference evidence="18" key="1">
    <citation type="journal article" date="2020" name="G3 (Bethesda)">
        <title>High-Quality Assemblies for Three Invasive Social Wasps from the &lt;i&gt;Vespula&lt;/i&gt; Genus.</title>
        <authorList>
            <person name="Harrop T.W.R."/>
            <person name="Guhlin J."/>
            <person name="McLaughlin G.M."/>
            <person name="Permina E."/>
            <person name="Stockwell P."/>
            <person name="Gilligan J."/>
            <person name="Le Lec M.F."/>
            <person name="Gruber M.A.M."/>
            <person name="Quinn O."/>
            <person name="Lovegrove M."/>
            <person name="Duncan E.J."/>
            <person name="Remnant E.J."/>
            <person name="Van Eeckhoven J."/>
            <person name="Graham B."/>
            <person name="Knapp R.A."/>
            <person name="Langford K.W."/>
            <person name="Kronenberg Z."/>
            <person name="Press M.O."/>
            <person name="Eacker S.M."/>
            <person name="Wilson-Rankin E.E."/>
            <person name="Purcell J."/>
            <person name="Lester P.J."/>
            <person name="Dearden P.K."/>
        </authorList>
    </citation>
    <scope>NUCLEOTIDE SEQUENCE</scope>
    <source>
        <strain evidence="18">Volc-1</strain>
    </source>
</reference>
<evidence type="ECO:0000256" key="4">
    <source>
        <dbReference type="ARBA" id="ARBA00022673"/>
    </source>
</evidence>
<keyword evidence="7" id="KW-0732">Signal</keyword>
<dbReference type="FunFam" id="3.40.50.410:FF:000095">
    <property type="entry name" value="Dihydropyridine-sensitive l-type calcium channel"/>
    <property type="match status" value="2"/>
</dbReference>
<accession>A0A834NZF6</accession>
<dbReference type="EMBL" id="JACSDY010000008">
    <property type="protein sequence ID" value="KAF7421688.1"/>
    <property type="molecule type" value="Genomic_DNA"/>
</dbReference>
<feature type="domain" description="VWFA" evidence="17">
    <location>
        <begin position="292"/>
        <end position="490"/>
    </location>
</feature>
<dbReference type="GO" id="GO:0005245">
    <property type="term" value="F:voltage-gated calcium channel activity"/>
    <property type="evidence" value="ECO:0007669"/>
    <property type="project" value="TreeGrafter"/>
</dbReference>
<evidence type="ECO:0000256" key="14">
    <source>
        <dbReference type="ARBA" id="ARBA00023180"/>
    </source>
</evidence>
<dbReference type="Gene3D" id="3.30.450.20">
    <property type="entry name" value="PAS domain"/>
    <property type="match status" value="2"/>
</dbReference>
<keyword evidence="9" id="KW-0851">Voltage-gated channel</keyword>
<comment type="subcellular location">
    <subcellularLocation>
        <location evidence="1">Membrane</location>
        <topology evidence="1">Single-pass type I membrane protein</topology>
    </subcellularLocation>
</comment>
<evidence type="ECO:0000256" key="3">
    <source>
        <dbReference type="ARBA" id="ARBA00022568"/>
    </source>
</evidence>
<protein>
    <recommendedName>
        <fullName evidence="17">VWFA domain-containing protein</fullName>
    </recommendedName>
</protein>
<feature type="compositionally biased region" description="Polar residues" evidence="16">
    <location>
        <begin position="2098"/>
        <end position="2108"/>
    </location>
</feature>
<gene>
    <name evidence="18" type="ORF">H0235_009524</name>
</gene>
<evidence type="ECO:0000313" key="18">
    <source>
        <dbReference type="EMBL" id="KAF7421688.1"/>
    </source>
</evidence>
<feature type="compositionally biased region" description="Acidic residues" evidence="16">
    <location>
        <begin position="1296"/>
        <end position="1313"/>
    </location>
</feature>
<evidence type="ECO:0000256" key="16">
    <source>
        <dbReference type="SAM" id="MobiDB-lite"/>
    </source>
</evidence>
<keyword evidence="10" id="KW-1133">Transmembrane helix</keyword>
<keyword evidence="6" id="KW-0479">Metal-binding</keyword>
<keyword evidence="11" id="KW-0406">Ion transport</keyword>
<evidence type="ECO:0000256" key="1">
    <source>
        <dbReference type="ARBA" id="ARBA00004479"/>
    </source>
</evidence>
<keyword evidence="2" id="KW-0813">Transport</keyword>
<evidence type="ECO:0000256" key="13">
    <source>
        <dbReference type="ARBA" id="ARBA00023157"/>
    </source>
</evidence>
<name>A0A834NZF6_VESPE</name>
<dbReference type="InterPro" id="IPR013680">
    <property type="entry name" value="VDCC_a2/dsu"/>
</dbReference>
<dbReference type="FunFam" id="3.30.450.20:FF:000057">
    <property type="entry name" value="Voltage-dependent calcium channel subunit alpha-2/delta-4"/>
    <property type="match status" value="2"/>
</dbReference>
<evidence type="ECO:0000256" key="6">
    <source>
        <dbReference type="ARBA" id="ARBA00022723"/>
    </source>
</evidence>
<dbReference type="InterPro" id="IPR013608">
    <property type="entry name" value="VWA_N"/>
</dbReference>
<keyword evidence="8" id="KW-0106">Calcium</keyword>
<evidence type="ECO:0000256" key="2">
    <source>
        <dbReference type="ARBA" id="ARBA00022448"/>
    </source>
</evidence>
<organism evidence="18 19">
    <name type="scientific">Vespula pensylvanica</name>
    <name type="common">Western yellow jacket</name>
    <name type="synonym">Wasp</name>
    <dbReference type="NCBI Taxonomy" id="30213"/>
    <lineage>
        <taxon>Eukaryota</taxon>
        <taxon>Metazoa</taxon>
        <taxon>Ecdysozoa</taxon>
        <taxon>Arthropoda</taxon>
        <taxon>Hexapoda</taxon>
        <taxon>Insecta</taxon>
        <taxon>Pterygota</taxon>
        <taxon>Neoptera</taxon>
        <taxon>Endopterygota</taxon>
        <taxon>Hymenoptera</taxon>
        <taxon>Apocrita</taxon>
        <taxon>Aculeata</taxon>
        <taxon>Vespoidea</taxon>
        <taxon>Vespidae</taxon>
        <taxon>Vespinae</taxon>
        <taxon>Vespula</taxon>
    </lineage>
</organism>
<keyword evidence="13" id="KW-1015">Disulfide bond</keyword>
<evidence type="ECO:0000256" key="5">
    <source>
        <dbReference type="ARBA" id="ARBA00022692"/>
    </source>
</evidence>
<dbReference type="Proteomes" id="UP000600918">
    <property type="component" value="Unassembled WGS sequence"/>
</dbReference>
<dbReference type="InterPro" id="IPR036465">
    <property type="entry name" value="vWFA_dom_sf"/>
</dbReference>
<evidence type="ECO:0000256" key="15">
    <source>
        <dbReference type="ARBA" id="ARBA00023303"/>
    </source>
</evidence>
<dbReference type="CDD" id="cd01463">
    <property type="entry name" value="vWA_VGCC_like"/>
    <property type="match status" value="2"/>
</dbReference>
<dbReference type="Gene3D" id="3.40.50.410">
    <property type="entry name" value="von Willebrand factor, type A domain"/>
    <property type="match status" value="2"/>
</dbReference>
<sequence>MAMGMIDRRFVVCVFFVIGSGCLANDVNIVSKWAQNLGTELWELANAVARPEELLTIYKNMNTIVQDKSGDELVNIISENVGRMLRRKMDAVTCIRIAAESNSENNSSESEEYNSNFTYFSGKYSQVIGESPSEIPDNMLKNKNIYRIVHLVHSSNRVHSVVCYVDRNLPIAIGMGLGISRQMKLTPDSHFYNIPVNTSHSSVHIPTNVYDLTPAVMEDIKRTEILDETFRQNYESDPALSWQYFGSVTGMLRHYPSMQWRTDNPDSDDGGVDLYDCRVRSWFIEAATCTKDMVILIDTSGSMTGMGLTIARATVMSILDTLSNNDFVTLLSYNNQTEDMVPCFKDMLIQATPENVDTFKNSMKDIKTDGIANLTEAFTRAFSLLKTYRETRGCSADTPCNQLIMLVTDGVPGNLSEVFQTWNWQDNNTHIPVRVFTYLLGKEVTKVREIQWMACLNRGYYTHVHTQEEVREQVLKYIPVVARPLVLQEVKHPVVWTHTYADTTNPALATWLWKVMEHEKQKSRLEKYLKGKRLGVRINEDAIYIKKLHKDEDVRRDPATLNTTFWQEYRLLTSVSTPVFDRKGNRNNRTRIANLLGIAGTDVPIDDIRKLTLPYKLGVNGYAFIVSNNGYVILHPDLRPVHKGRLKLNYNSVDLTEVEILDDGRGPRNPGPEILALRSALVDHKRGNMKDVPVKLHYDDYRRVTLERRDYFYAPLPGTPFGLAVALPNYGTTWIKVGDEIRRNQERRVNNADFFVGNSWRVHPGWVYCRFHYLEGHEFDTPENELRHFLNLLDKPEWRWSDQYEAYPISDNVSLDEDPECGRQTLFHDDYYCNKELMELLVFDARATNNSFAGDYVVDDPGVRNLAAQYKIFLRFVATQSGLTRWHHLVTKELPDEDDGIEFGDLHRRAVNEPWYKGAIFQNNLDPDSISISVPWEADEDAIVTASMGIFPTYGEKKAPAAVIGFQMPMAGLYEKFVELTSDNTESEMRCNQTWIDCYLLDQNGYIIISEAYNDTGQFMGTQEGAVMDSMIQQGIFNAVEIYDYQAWCEELCTEGAANIPTDPLTYLWKLLLWFLSRVTCFTTQFVNLPLTYGKVHPDEDAPDPPPPARPYLYHYPCDQKRTLYMMNETVAAKVVRNNPEHCSKPYYAQRVPHTNLLFLVIDSMYPTCYERLEITPVTISPFEYTNGTEDRPCHKIPLNDLKRRRLEGCFTEHPLEHEIEACGRGSKENISLSLKPPPWNVVGCIMRTTSAVGSATTTTTVTVTVTTVTTVTTTTITATNKNVYDDENGGGNDNDNNDDDDEDGEDDYDDEDEDYEGILNVRRESALGLSFVYRVLAVETWAEKLGFELSQLGKYVTNVEKFHESYKHAEVKPRDGGALVHEIAKDIKAMMESKISAIRRIMDVAETSALSAPDADPPESFDFINAKNTTIELEYSDHFGGQVNLNMSAVHVPTNVYERASEVLRAIKWSEELDKTFINNYEQDPSLSWQYFGSATGFMRQYPAMSWYMEPVDLFDCRTRSWYIEAATSPKDILILMDISGSMTGMRREIARHVVNNILDTLGNNDFVNIITFSNITKEVVPCFNDTLVQANLANVRELKRAISNLETVNIANFSLALTTAFELLASYRLEKEGARCNQAIMLITDGVPFNYKEIFEEYNWKDNPDEPLKADMPVRMFTYLIGREVADVREVQWMACANRGYYVHLCTLAEVREEVLKYIPVMARPLVLGRTDHPTIWTPVYADITDPKMTDWVWEQRESEEQKERFLQYHRNRKLFNMEEQDRRFVKKQKKSHEQSEDYQEYRLMTSVSMPVFDRRENANITRQVLVNEAYWVTETRERPYADPNFARLREINYNRELNFYLTRYKFGWSIIFPTRIADLLGVAGTDVPIEEIQKLMMPHMLGVNGYAFIVTNNGYILIHPDLRPVFQGILKPAYNSVDMTEVELMDQDKGPREFDEGIIMLRNDVVNQANGSVTLHTKYHYDDMKRVGRVKRKYDYTGISKTPFTVVVSLPQHDYAGSYRVHGAEEIHRSHVRGKNVTDYFPGNNWRVHPDWMYCKYHYEGEHKFNNSEMELLHFLKRTRLPGWKWIDMKQRSQPPEYSAASSGHGSHRKSYPNPYKADKNSYYCDRYLLSSLVFDAKVTEWFANPSTTREEKGKEFQQRFGVTLAFMATHSGLTRWQDFLLDEEDPIPDDHFSNMYPKAIDEVWYKRAVEQHYVQPESFVFSVPIDDEGADNTTLVTASRAIFIGNGKTKAPVAVVGFQFQHTALQGLFQNITFNCEGLGNCYKHCGNDSWACYLIDNNGYIIAAEDEIDAGRFFGEVRGPVMAGLVKEGIFEKIRMYDYQAVCFKSKQTKNDASILLTPWTSFKKVITWIIGHITWAWVKAGIWSSDYAYAYTYPNENDGMHEDYHENDVKAPVDAKDEKLFDMKVLINRTRPEACDKEVYLYLRNSSVTDYNIEVDTDDECARPYVVQPVNFSNMLLIVVNIGTCYDTTVPSLTVVPEEVIYENNSLVCQKAWTFLKRKRPESCIRTHPRESEIKDLCGLASDQGPSNFLIFLLLTCILIRQIDLVKMHWHITRWNAYARGDPQFLPLFTLLIRSTA</sequence>
<feature type="domain" description="VWFA" evidence="17">
    <location>
        <begin position="1533"/>
        <end position="1728"/>
    </location>
</feature>
<evidence type="ECO:0000256" key="10">
    <source>
        <dbReference type="ARBA" id="ARBA00022989"/>
    </source>
</evidence>
<keyword evidence="19" id="KW-1185">Reference proteome</keyword>
<evidence type="ECO:0000256" key="12">
    <source>
        <dbReference type="ARBA" id="ARBA00023136"/>
    </source>
</evidence>
<dbReference type="GO" id="GO:0046872">
    <property type="term" value="F:metal ion binding"/>
    <property type="evidence" value="ECO:0007669"/>
    <property type="project" value="UniProtKB-KW"/>
</dbReference>
<keyword evidence="4" id="KW-0107">Calcium channel</keyword>
<feature type="region of interest" description="Disordered" evidence="16">
    <location>
        <begin position="1282"/>
        <end position="1313"/>
    </location>
</feature>
<dbReference type="PANTHER" id="PTHR10166:SF63">
    <property type="entry name" value="STRAIGHTJACKET, ISOFORM C"/>
    <property type="match status" value="1"/>
</dbReference>
<comment type="caution">
    <text evidence="18">The sequence shown here is derived from an EMBL/GenBank/DDBJ whole genome shotgun (WGS) entry which is preliminary data.</text>
</comment>
<dbReference type="PROSITE" id="PS50234">
    <property type="entry name" value="VWFA"/>
    <property type="match status" value="2"/>
</dbReference>
<dbReference type="Pfam" id="PF08473">
    <property type="entry name" value="VGCC_alpha2"/>
    <property type="match status" value="2"/>
</dbReference>